<accession>A0A0F9IHQ5</accession>
<dbReference type="AlphaFoldDB" id="A0A0F9IHQ5"/>
<sequence>GLNVAPAATDCVKMKLGMPILRFWRVIRLWVQSQLVRVEQRSAATMIDTIVAIAAKVPFETALAASVRHQDLRFFIFTRRVKTMVRRASFSNP</sequence>
<protein>
    <submittedName>
        <fullName evidence="1">Uncharacterized protein</fullName>
    </submittedName>
</protein>
<proteinExistence type="predicted"/>
<evidence type="ECO:0000313" key="1">
    <source>
        <dbReference type="EMBL" id="KKL93330.1"/>
    </source>
</evidence>
<organism evidence="1">
    <name type="scientific">marine sediment metagenome</name>
    <dbReference type="NCBI Taxonomy" id="412755"/>
    <lineage>
        <taxon>unclassified sequences</taxon>
        <taxon>metagenomes</taxon>
        <taxon>ecological metagenomes</taxon>
    </lineage>
</organism>
<dbReference type="EMBL" id="LAZR01019219">
    <property type="protein sequence ID" value="KKL93330.1"/>
    <property type="molecule type" value="Genomic_DNA"/>
</dbReference>
<feature type="non-terminal residue" evidence="1">
    <location>
        <position position="1"/>
    </location>
</feature>
<name>A0A0F9IHQ5_9ZZZZ</name>
<reference evidence="1" key="1">
    <citation type="journal article" date="2015" name="Nature">
        <title>Complex archaea that bridge the gap between prokaryotes and eukaryotes.</title>
        <authorList>
            <person name="Spang A."/>
            <person name="Saw J.H."/>
            <person name="Jorgensen S.L."/>
            <person name="Zaremba-Niedzwiedzka K."/>
            <person name="Martijn J."/>
            <person name="Lind A.E."/>
            <person name="van Eijk R."/>
            <person name="Schleper C."/>
            <person name="Guy L."/>
            <person name="Ettema T.J."/>
        </authorList>
    </citation>
    <scope>NUCLEOTIDE SEQUENCE</scope>
</reference>
<comment type="caution">
    <text evidence="1">The sequence shown here is derived from an EMBL/GenBank/DDBJ whole genome shotgun (WGS) entry which is preliminary data.</text>
</comment>
<gene>
    <name evidence="1" type="ORF">LCGC14_1875820</name>
</gene>